<sequence>MKLLRAKFENFRLLRDLEIEFSTDPVRNLTVIRAENETGKTTMLTALQWALYGDEALPGDPKTYRLHPIDSGVGTVRTVVEVDFETVPALRSSRVVSTLKRYRVVRTVTETVNASGWRRGEPTLRLYDLTAKGSDPQEYGENRVRTELPPELREVFFTDGDRALSFIDADSVTVKRQRVENAIKALLGLSIVESAQRHVKQAAADVNKRVRESDASGRAREASARIEALDAELATLEPKQAEAIANRARSEEQYERLGKQIEQALAQGDRSELATQLKRVKDNRKRSDALELALAREQGELLKSKVLAKQLLADAVAVATGKLEALKARGRIPNQTIPVLNECLTQGVCICNETLDETDPDGSRRRQHINEMIEASRAADAIQKTITELYYGARDLMQPGEAQSWRDLYADLMDRRNKVAQTIKDLAAEEAQIEAKIALVPDIDIQHLREQKKIARKHADDYGDAASRAAFRIEAARSERAAAVKERDDYLKEETKGQRLAAELVAGQDVLRVFERALDRLKSDELGRVSALMNEIFLEMIGADTEQGAIIRRAEISQDFDILVYGPDERLLSPDRDLNGASRRALTLAFILALTKVSGVEAPNIIDTPLGMMSGYVKSSVVRVAARYSSQLILFLTRSEIAGTEALLAEYADKVITLTNPAHYPRMLLHAPTSDVIQVVRCDCSYDESCTVCARKMEVEPGAAPLEEAA</sequence>
<dbReference type="PANTHER" id="PTHR32114:SF2">
    <property type="entry name" value="ABC TRANSPORTER ABCH.3"/>
    <property type="match status" value="1"/>
</dbReference>
<dbReference type="PANTHER" id="PTHR32114">
    <property type="entry name" value="ABC TRANSPORTER ABCH.3"/>
    <property type="match status" value="1"/>
</dbReference>
<dbReference type="InterPro" id="IPR038729">
    <property type="entry name" value="Rad50/SbcC_AAA"/>
</dbReference>
<dbReference type="GO" id="GO:0006302">
    <property type="term" value="P:double-strand break repair"/>
    <property type="evidence" value="ECO:0007669"/>
    <property type="project" value="InterPro"/>
</dbReference>
<protein>
    <submittedName>
        <fullName evidence="2">DNA sulfur modification protein DndD</fullName>
    </submittedName>
</protein>
<organism evidence="2 3">
    <name type="scientific">Sphingomonas kyeonggiensis</name>
    <dbReference type="NCBI Taxonomy" id="1268553"/>
    <lineage>
        <taxon>Bacteria</taxon>
        <taxon>Pseudomonadati</taxon>
        <taxon>Pseudomonadota</taxon>
        <taxon>Alphaproteobacteria</taxon>
        <taxon>Sphingomonadales</taxon>
        <taxon>Sphingomonadaceae</taxon>
        <taxon>Sphingomonas</taxon>
    </lineage>
</organism>
<evidence type="ECO:0000313" key="2">
    <source>
        <dbReference type="EMBL" id="MBB4837014.1"/>
    </source>
</evidence>
<gene>
    <name evidence="2" type="ORF">HNP52_000065</name>
</gene>
<dbReference type="EMBL" id="JACHLN010000001">
    <property type="protein sequence ID" value="MBB4837014.1"/>
    <property type="molecule type" value="Genomic_DNA"/>
</dbReference>
<feature type="domain" description="Rad50/SbcC-type AAA" evidence="1">
    <location>
        <begin position="8"/>
        <end position="238"/>
    </location>
</feature>
<dbReference type="Proteomes" id="UP000575241">
    <property type="component" value="Unassembled WGS sequence"/>
</dbReference>
<dbReference type="AlphaFoldDB" id="A0A7W7JX60"/>
<reference evidence="2 3" key="1">
    <citation type="submission" date="2020-08" db="EMBL/GenBank/DDBJ databases">
        <title>Functional genomics of gut bacteria from endangered species of beetles.</title>
        <authorList>
            <person name="Carlos-Shanley C."/>
        </authorList>
    </citation>
    <scope>NUCLEOTIDE SEQUENCE [LARGE SCALE GENOMIC DNA]</scope>
    <source>
        <strain evidence="2 3">S00224</strain>
    </source>
</reference>
<dbReference type="RefSeq" id="WP_184160869.1">
    <property type="nucleotide sequence ID" value="NZ_JACHLN010000001.1"/>
</dbReference>
<dbReference type="Gene3D" id="3.40.50.300">
    <property type="entry name" value="P-loop containing nucleotide triphosphate hydrolases"/>
    <property type="match status" value="2"/>
</dbReference>
<dbReference type="GO" id="GO:0016887">
    <property type="term" value="F:ATP hydrolysis activity"/>
    <property type="evidence" value="ECO:0007669"/>
    <property type="project" value="InterPro"/>
</dbReference>
<name>A0A7W7JX60_9SPHN</name>
<accession>A0A7W7JX60</accession>
<dbReference type="InterPro" id="IPR027417">
    <property type="entry name" value="P-loop_NTPase"/>
</dbReference>
<dbReference type="SUPFAM" id="SSF52540">
    <property type="entry name" value="P-loop containing nucleoside triphosphate hydrolases"/>
    <property type="match status" value="1"/>
</dbReference>
<dbReference type="Pfam" id="PF13476">
    <property type="entry name" value="AAA_23"/>
    <property type="match status" value="1"/>
</dbReference>
<proteinExistence type="predicted"/>
<evidence type="ECO:0000259" key="1">
    <source>
        <dbReference type="Pfam" id="PF13476"/>
    </source>
</evidence>
<keyword evidence="3" id="KW-1185">Reference proteome</keyword>
<comment type="caution">
    <text evidence="2">The sequence shown here is derived from an EMBL/GenBank/DDBJ whole genome shotgun (WGS) entry which is preliminary data.</text>
</comment>
<evidence type="ECO:0000313" key="3">
    <source>
        <dbReference type="Proteomes" id="UP000575241"/>
    </source>
</evidence>